<proteinExistence type="predicted"/>
<dbReference type="PANTHER" id="PTHR47186">
    <property type="entry name" value="LEUCINE-RICH REPEAT-CONTAINING PROTEIN 57"/>
    <property type="match status" value="1"/>
</dbReference>
<dbReference type="AlphaFoldDB" id="A0A8S1EDN4"/>
<dbReference type="Proteomes" id="UP000494165">
    <property type="component" value="Unassembled WGS sequence"/>
</dbReference>
<evidence type="ECO:0000313" key="1">
    <source>
        <dbReference type="EMBL" id="CAB3388391.1"/>
    </source>
</evidence>
<comment type="caution">
    <text evidence="1">The sequence shown here is derived from an EMBL/GenBank/DDBJ whole genome shotgun (WGS) entry which is preliminary data.</text>
</comment>
<dbReference type="InterPro" id="IPR032675">
    <property type="entry name" value="LRR_dom_sf"/>
</dbReference>
<name>A0A8S1EDN4_9INSE</name>
<evidence type="ECO:0008006" key="3">
    <source>
        <dbReference type="Google" id="ProtNLM"/>
    </source>
</evidence>
<dbReference type="EMBL" id="CADEPI010000772">
    <property type="protein sequence ID" value="CAB3388391.1"/>
    <property type="molecule type" value="Genomic_DNA"/>
</dbReference>
<protein>
    <recommendedName>
        <fullName evidence="3">F-box domain-containing protein</fullName>
    </recommendedName>
</protein>
<sequence length="527" mass="60996">MNAKQRKCDLHLVKLTKVRLQNLARKQSLENLALQFIAANFQLYKDFNLPSHFREKLLQRILQWKCIDPNGNLEHFDKMMQALPKLVGQLTVSVDFTNMFTFCPMENVKSSFIQVCELLAQVAPYIEELLMTSSPKLFIQNLLQPLTKMHKLQKLRLRCCRFDFDGLLELCRALPSLRVLGVNYLSYDFEDSGCGNNLSRALQHLRVLEDDNWHICRLSLFSRVAPQLDYLDVWQRDEDTTLRLQEDEDKMPSQRRKFLCLYYNADHVDGKEELNVKHPFITCLQVYGSFMKKYGVETLNKFSNLKTLVLNSCKLTDVDNLMIVYGQNLRTLHIVDDWEIPMEGLTFGRILDSCPRLEKLCLKNVIIPDEDANPFPELRDFSWEYDGDDVVCVLLRSSILSSPKLARIKLLGKFKVEDLKGVATLIEQKKILRHLQSFHLSLVYTSNPNFNFSHCRAAVDLAKAASAFLPILVDVRLSINDDCYISYEDVAAAITENDPNPNYELEDEALNKMIKEFEIFRGIGFKP</sequence>
<dbReference type="PANTHER" id="PTHR47186:SF3">
    <property type="entry name" value="OS09G0267800 PROTEIN"/>
    <property type="match status" value="1"/>
</dbReference>
<dbReference type="Gene3D" id="3.80.10.10">
    <property type="entry name" value="Ribonuclease Inhibitor"/>
    <property type="match status" value="2"/>
</dbReference>
<dbReference type="SUPFAM" id="SSF52047">
    <property type="entry name" value="RNI-like"/>
    <property type="match status" value="1"/>
</dbReference>
<organism evidence="1 2">
    <name type="scientific">Cloeon dipterum</name>
    <dbReference type="NCBI Taxonomy" id="197152"/>
    <lineage>
        <taxon>Eukaryota</taxon>
        <taxon>Metazoa</taxon>
        <taxon>Ecdysozoa</taxon>
        <taxon>Arthropoda</taxon>
        <taxon>Hexapoda</taxon>
        <taxon>Insecta</taxon>
        <taxon>Pterygota</taxon>
        <taxon>Palaeoptera</taxon>
        <taxon>Ephemeroptera</taxon>
        <taxon>Pisciforma</taxon>
        <taxon>Baetidae</taxon>
        <taxon>Cloeon</taxon>
    </lineage>
</organism>
<evidence type="ECO:0000313" key="2">
    <source>
        <dbReference type="Proteomes" id="UP000494165"/>
    </source>
</evidence>
<dbReference type="OrthoDB" id="2344483at2759"/>
<keyword evidence="2" id="KW-1185">Reference proteome</keyword>
<accession>A0A8S1EDN4</accession>
<reference evidence="1 2" key="1">
    <citation type="submission" date="2020-04" db="EMBL/GenBank/DDBJ databases">
        <authorList>
            <person name="Alioto T."/>
            <person name="Alioto T."/>
            <person name="Gomez Garrido J."/>
        </authorList>
    </citation>
    <scope>NUCLEOTIDE SEQUENCE [LARGE SCALE GENOMIC DNA]</scope>
</reference>
<gene>
    <name evidence="1" type="ORF">CLODIP_2_CD03649</name>
</gene>